<dbReference type="InterPro" id="IPR041243">
    <property type="entry name" value="STI1/HOP_DP"/>
</dbReference>
<dbReference type="PANTHER" id="PTHR47296:SF1">
    <property type="entry name" value="PROTEIN TIC 40, CHLOROPLASTIC"/>
    <property type="match status" value="1"/>
</dbReference>
<feature type="compositionally biased region" description="Basic residues" evidence="2">
    <location>
        <begin position="1"/>
        <end position="15"/>
    </location>
</feature>
<dbReference type="GO" id="GO:0009706">
    <property type="term" value="C:chloroplast inner membrane"/>
    <property type="evidence" value="ECO:0007669"/>
    <property type="project" value="TreeGrafter"/>
</dbReference>
<evidence type="ECO:0000259" key="3">
    <source>
        <dbReference type="SMART" id="SM00727"/>
    </source>
</evidence>
<dbReference type="AlphaFoldDB" id="A0AAW1RX15"/>
<dbReference type="SMART" id="SM00727">
    <property type="entry name" value="STI1"/>
    <property type="match status" value="2"/>
</dbReference>
<dbReference type="GO" id="GO:0009658">
    <property type="term" value="P:chloroplast organization"/>
    <property type="evidence" value="ECO:0007669"/>
    <property type="project" value="TreeGrafter"/>
</dbReference>
<dbReference type="PANTHER" id="PTHR47296">
    <property type="entry name" value="PROTEIN TIC 40, CHLOROPLASTIC"/>
    <property type="match status" value="1"/>
</dbReference>
<keyword evidence="1" id="KW-0677">Repeat</keyword>
<proteinExistence type="predicted"/>
<feature type="domain" description="STI1" evidence="3">
    <location>
        <begin position="390"/>
        <end position="429"/>
    </location>
</feature>
<feature type="domain" description="STI1" evidence="3">
    <location>
        <begin position="318"/>
        <end position="371"/>
    </location>
</feature>
<evidence type="ECO:0000313" key="5">
    <source>
        <dbReference type="Proteomes" id="UP001445335"/>
    </source>
</evidence>
<dbReference type="Gene3D" id="1.10.260.100">
    <property type="match status" value="1"/>
</dbReference>
<feature type="compositionally biased region" description="Gly residues" evidence="2">
    <location>
        <begin position="173"/>
        <end position="190"/>
    </location>
</feature>
<organism evidence="4 5">
    <name type="scientific">Elliptochloris bilobata</name>
    <dbReference type="NCBI Taxonomy" id="381761"/>
    <lineage>
        <taxon>Eukaryota</taxon>
        <taxon>Viridiplantae</taxon>
        <taxon>Chlorophyta</taxon>
        <taxon>core chlorophytes</taxon>
        <taxon>Trebouxiophyceae</taxon>
        <taxon>Trebouxiophyceae incertae sedis</taxon>
        <taxon>Elliptochloris clade</taxon>
        <taxon>Elliptochloris</taxon>
    </lineage>
</organism>
<feature type="compositionally biased region" description="Low complexity" evidence="2">
    <location>
        <begin position="209"/>
        <end position="218"/>
    </location>
</feature>
<feature type="compositionally biased region" description="Low complexity" evidence="2">
    <location>
        <begin position="73"/>
        <end position="82"/>
    </location>
</feature>
<comment type="caution">
    <text evidence="4">The sequence shown here is derived from an EMBL/GenBank/DDBJ whole genome shotgun (WGS) entry which is preliminary data.</text>
</comment>
<dbReference type="InterPro" id="IPR006636">
    <property type="entry name" value="STI1_HS-bd"/>
</dbReference>
<evidence type="ECO:0000256" key="2">
    <source>
        <dbReference type="SAM" id="MobiDB-lite"/>
    </source>
</evidence>
<evidence type="ECO:0000256" key="1">
    <source>
        <dbReference type="ARBA" id="ARBA00022737"/>
    </source>
</evidence>
<accession>A0AAW1RX15</accession>
<dbReference type="GO" id="GO:0009535">
    <property type="term" value="C:chloroplast thylakoid membrane"/>
    <property type="evidence" value="ECO:0007669"/>
    <property type="project" value="TreeGrafter"/>
</dbReference>
<feature type="compositionally biased region" description="Low complexity" evidence="2">
    <location>
        <begin position="191"/>
        <end position="202"/>
    </location>
</feature>
<keyword evidence="5" id="KW-1185">Reference proteome</keyword>
<name>A0AAW1RX15_9CHLO</name>
<gene>
    <name evidence="4" type="ORF">WJX81_004160</name>
</gene>
<feature type="compositionally biased region" description="Basic and acidic residues" evidence="2">
    <location>
        <begin position="223"/>
        <end position="241"/>
    </location>
</feature>
<sequence>MKKLSLGSGRKHLSKTSRTTSEQQAARGRDAERREQQERGQQQEPMYASESVEVVQDAPNAGEHPVPPPPPSYQQYYQGYPPQYMPLPPPPEPAPAAGGVPAFVWVGVGVLLALAWGKVASLFSFFRGSGGGGGGGGGAQEKMMGWAMQQMMEQAQKGGGASGGASPFPPGIPGAGGFPAGFPGVPGAGGSPFPAFDTTAKPAGPPGAPASTSEPAGGSANGDARRGARFEEMRARERGREQAATGAASAPAAGGGFSAAPEAPARPPTGPVQKAASFVDVDEEEASTSGAGSYGAGPVADAGGSGFSADMLDNFFRDPAMQQLLYKHLPEPMRNPQTFEWMLSNPEYRSQLENIMQQQGFNMNPEMMQMMKDFDATEMNKQLDSLGLSPTEVINRIMAEPDLAAAFQKPKVMQAIMESQQNPMAIMKYQDDPDVMMVFEKMATMFPNQAAAAPMGGEQ</sequence>
<feature type="region of interest" description="Disordered" evidence="2">
    <location>
        <begin position="154"/>
        <end position="298"/>
    </location>
</feature>
<evidence type="ECO:0000313" key="4">
    <source>
        <dbReference type="EMBL" id="KAK9838147.1"/>
    </source>
</evidence>
<dbReference type="GO" id="GO:0045037">
    <property type="term" value="P:protein import into chloroplast stroma"/>
    <property type="evidence" value="ECO:0007669"/>
    <property type="project" value="TreeGrafter"/>
</dbReference>
<protein>
    <recommendedName>
        <fullName evidence="3">STI1 domain-containing protein</fullName>
    </recommendedName>
</protein>
<feature type="region of interest" description="Disordered" evidence="2">
    <location>
        <begin position="1"/>
        <end position="85"/>
    </location>
</feature>
<feature type="compositionally biased region" description="Basic and acidic residues" evidence="2">
    <location>
        <begin position="27"/>
        <end position="38"/>
    </location>
</feature>
<dbReference type="Proteomes" id="UP001445335">
    <property type="component" value="Unassembled WGS sequence"/>
</dbReference>
<reference evidence="4 5" key="1">
    <citation type="journal article" date="2024" name="Nat. Commun.">
        <title>Phylogenomics reveals the evolutionary origins of lichenization in chlorophyte algae.</title>
        <authorList>
            <person name="Puginier C."/>
            <person name="Libourel C."/>
            <person name="Otte J."/>
            <person name="Skaloud P."/>
            <person name="Haon M."/>
            <person name="Grisel S."/>
            <person name="Petersen M."/>
            <person name="Berrin J.G."/>
            <person name="Delaux P.M."/>
            <person name="Dal Grande F."/>
            <person name="Keller J."/>
        </authorList>
    </citation>
    <scope>NUCLEOTIDE SEQUENCE [LARGE SCALE GENOMIC DNA]</scope>
    <source>
        <strain evidence="4 5">SAG 245.80</strain>
    </source>
</reference>
<feature type="compositionally biased region" description="Low complexity" evidence="2">
    <location>
        <begin position="243"/>
        <end position="263"/>
    </location>
</feature>
<dbReference type="Pfam" id="PF17830">
    <property type="entry name" value="STI1-HOP_DP"/>
    <property type="match status" value="1"/>
</dbReference>
<dbReference type="EMBL" id="JALJOU010000020">
    <property type="protein sequence ID" value="KAK9838147.1"/>
    <property type="molecule type" value="Genomic_DNA"/>
</dbReference>